<organism evidence="1 2">
    <name type="scientific">Thalassiosira oceanica</name>
    <name type="common">Marine diatom</name>
    <dbReference type="NCBI Taxonomy" id="159749"/>
    <lineage>
        <taxon>Eukaryota</taxon>
        <taxon>Sar</taxon>
        <taxon>Stramenopiles</taxon>
        <taxon>Ochrophyta</taxon>
        <taxon>Bacillariophyta</taxon>
        <taxon>Coscinodiscophyceae</taxon>
        <taxon>Thalassiosirophycidae</taxon>
        <taxon>Thalassiosirales</taxon>
        <taxon>Thalassiosiraceae</taxon>
        <taxon>Thalassiosira</taxon>
    </lineage>
</organism>
<gene>
    <name evidence="1" type="ORF">THAOC_23952</name>
</gene>
<sequence>MLWSPPTESVIRTVNKYVFTRHKEAWLAVHLPTLASIATKTPRHQDGQGNPANLLLMLQFAFSCFGLGVRDDLGGTIAGEGTALLMNQGDLFLGFLEEDIVGEVATGRLCP</sequence>
<dbReference type="EMBL" id="AGNL01032131">
    <property type="protein sequence ID" value="EJK56209.1"/>
    <property type="molecule type" value="Genomic_DNA"/>
</dbReference>
<keyword evidence="2" id="KW-1185">Reference proteome</keyword>
<evidence type="ECO:0000313" key="2">
    <source>
        <dbReference type="Proteomes" id="UP000266841"/>
    </source>
</evidence>
<evidence type="ECO:0000313" key="1">
    <source>
        <dbReference type="EMBL" id="EJK56209.1"/>
    </source>
</evidence>
<name>K0RUY5_THAOC</name>
<protein>
    <submittedName>
        <fullName evidence="1">Uncharacterized protein</fullName>
    </submittedName>
</protein>
<dbReference type="AlphaFoldDB" id="K0RUY5"/>
<proteinExistence type="predicted"/>
<reference evidence="1 2" key="1">
    <citation type="journal article" date="2012" name="Genome Biol.">
        <title>Genome and low-iron response of an oceanic diatom adapted to chronic iron limitation.</title>
        <authorList>
            <person name="Lommer M."/>
            <person name="Specht M."/>
            <person name="Roy A.S."/>
            <person name="Kraemer L."/>
            <person name="Andreson R."/>
            <person name="Gutowska M.A."/>
            <person name="Wolf J."/>
            <person name="Bergner S.V."/>
            <person name="Schilhabel M.B."/>
            <person name="Klostermeier U.C."/>
            <person name="Beiko R.G."/>
            <person name="Rosenstiel P."/>
            <person name="Hippler M."/>
            <person name="Laroche J."/>
        </authorList>
    </citation>
    <scope>NUCLEOTIDE SEQUENCE [LARGE SCALE GENOMIC DNA]</scope>
    <source>
        <strain evidence="1 2">CCMP1005</strain>
    </source>
</reference>
<accession>K0RUY5</accession>
<comment type="caution">
    <text evidence="1">The sequence shown here is derived from an EMBL/GenBank/DDBJ whole genome shotgun (WGS) entry which is preliminary data.</text>
</comment>
<dbReference type="Proteomes" id="UP000266841">
    <property type="component" value="Unassembled WGS sequence"/>
</dbReference>